<keyword evidence="2" id="KW-1185">Reference proteome</keyword>
<accession>A0AAE9G9J2</accession>
<evidence type="ECO:0000313" key="1">
    <source>
        <dbReference type="EMBL" id="UNY47034.1"/>
    </source>
</evidence>
<sequence>MAVSILSADQKSRIVALWKAGSISKAGLAKQFGVSVRTIGRVIAEGASKSSTVAKQVPAKGLSVSDAKSALKAKAAAVTKPAVSSKAVASVAKEKSSPIQWLMGPNFINLIQDGKTYTADASHPAFANARNILMRVAIATTEDEKQRLLNDALTAINVKRAVTKFMQGSVKIEGDTVSYKGMEIDNGLTQRILDAMKDGKDFKFLINFFENLMLNPSRRAVNELFGFLQHNDIELTADGHFLAWKRVNSNYMDMYTNKISNKPGTVVEVPRNAVDEDSNRTCSAGLHVAAKSYLPHYGGGRGVIVQVKVHPRDVVSIPVDYNNAKMRTCRYEVLKDVTTGFSHY</sequence>
<gene>
    <name evidence="1" type="ORF">EHEKIMEA_00152</name>
</gene>
<organism evidence="1 2">
    <name type="scientific">Cronobacter phage LPCS28</name>
    <dbReference type="NCBI Taxonomy" id="2924885"/>
    <lineage>
        <taxon>Viruses</taxon>
        <taxon>Duplodnaviria</taxon>
        <taxon>Heunggongvirae</taxon>
        <taxon>Uroviricota</taxon>
        <taxon>Caudoviricetes</taxon>
        <taxon>Pantevenvirales</taxon>
        <taxon>Straboviridae</taxon>
        <taxon>Nanhuvirus</taxon>
        <taxon>Nanhuvirus LPCS28</taxon>
    </lineage>
</organism>
<dbReference type="EMBL" id="OM638103">
    <property type="protein sequence ID" value="UNY47034.1"/>
    <property type="molecule type" value="Genomic_DNA"/>
</dbReference>
<evidence type="ECO:0000313" key="2">
    <source>
        <dbReference type="Proteomes" id="UP000832072"/>
    </source>
</evidence>
<evidence type="ECO:0008006" key="3">
    <source>
        <dbReference type="Google" id="ProtNLM"/>
    </source>
</evidence>
<reference evidence="1 2" key="1">
    <citation type="submission" date="2022-02" db="EMBL/GenBank/DDBJ databases">
        <authorList>
            <person name="Tian F."/>
            <person name="Li J."/>
            <person name="Li F."/>
            <person name="Tong Y."/>
        </authorList>
    </citation>
    <scope>NUCLEOTIDE SEQUENCE [LARGE SCALE GENOMIC DNA]</scope>
</reference>
<protein>
    <recommendedName>
        <fullName evidence="3">RIIB protein</fullName>
    </recommendedName>
</protein>
<name>A0AAE9G9J2_9CAUD</name>
<proteinExistence type="predicted"/>
<dbReference type="Proteomes" id="UP000832072">
    <property type="component" value="Segment"/>
</dbReference>